<protein>
    <submittedName>
        <fullName evidence="1">Uncharacterized protein</fullName>
    </submittedName>
</protein>
<dbReference type="AlphaFoldDB" id="A0A3B0Z0Q4"/>
<name>A0A3B0Z0Q4_9ZZZZ</name>
<sequence>MENIESKILQLRENLETAAFLVSKGESEKEAHSQIVQSLVGLSEIEALFLASTSVVDANKSDSKEVNKVNRRLKLWASRQNQINSKILNAFLKLERSGVSSITESDLKKQLPEEASFDSNFLQMKIIADRNHGKVFEQSGEKISIWKPVITGVREYEKKIFDI</sequence>
<proteinExistence type="predicted"/>
<accession>A0A3B0Z0Q4</accession>
<organism evidence="1">
    <name type="scientific">hydrothermal vent metagenome</name>
    <dbReference type="NCBI Taxonomy" id="652676"/>
    <lineage>
        <taxon>unclassified sequences</taxon>
        <taxon>metagenomes</taxon>
        <taxon>ecological metagenomes</taxon>
    </lineage>
</organism>
<reference evidence="1" key="1">
    <citation type="submission" date="2018-06" db="EMBL/GenBank/DDBJ databases">
        <authorList>
            <person name="Zhirakovskaya E."/>
        </authorList>
    </citation>
    <scope>NUCLEOTIDE SEQUENCE</scope>
</reference>
<gene>
    <name evidence="1" type="ORF">MNBD_GAMMA18-1724</name>
</gene>
<evidence type="ECO:0000313" key="1">
    <source>
        <dbReference type="EMBL" id="VAW85261.1"/>
    </source>
</evidence>
<dbReference type="EMBL" id="UOFP01000086">
    <property type="protein sequence ID" value="VAW85261.1"/>
    <property type="molecule type" value="Genomic_DNA"/>
</dbReference>